<reference evidence="3 4" key="1">
    <citation type="journal article" date="2021" name="Sci. Rep.">
        <title>The genome of the diatom Chaetoceros tenuissimus carries an ancient integrated fragment of an extant virus.</title>
        <authorList>
            <person name="Hongo Y."/>
            <person name="Kimura K."/>
            <person name="Takaki Y."/>
            <person name="Yoshida Y."/>
            <person name="Baba S."/>
            <person name="Kobayashi G."/>
            <person name="Nagasaki K."/>
            <person name="Hano T."/>
            <person name="Tomaru Y."/>
        </authorList>
    </citation>
    <scope>NUCLEOTIDE SEQUENCE [LARGE SCALE GENOMIC DNA]</scope>
    <source>
        <strain evidence="3 4">NIES-3715</strain>
    </source>
</reference>
<comment type="caution">
    <text evidence="3">The sequence shown here is derived from an EMBL/GenBank/DDBJ whole genome shotgun (WGS) entry which is preliminary data.</text>
</comment>
<evidence type="ECO:0000313" key="3">
    <source>
        <dbReference type="EMBL" id="GFH45663.1"/>
    </source>
</evidence>
<proteinExistence type="predicted"/>
<dbReference type="EMBL" id="BLLK01000022">
    <property type="protein sequence ID" value="GFH45663.1"/>
    <property type="molecule type" value="Genomic_DNA"/>
</dbReference>
<dbReference type="Proteomes" id="UP001054902">
    <property type="component" value="Unassembled WGS sequence"/>
</dbReference>
<dbReference type="AlphaFoldDB" id="A0AAD3H0K7"/>
<evidence type="ECO:0000313" key="4">
    <source>
        <dbReference type="Proteomes" id="UP001054902"/>
    </source>
</evidence>
<organism evidence="3 4">
    <name type="scientific">Chaetoceros tenuissimus</name>
    <dbReference type="NCBI Taxonomy" id="426638"/>
    <lineage>
        <taxon>Eukaryota</taxon>
        <taxon>Sar</taxon>
        <taxon>Stramenopiles</taxon>
        <taxon>Ochrophyta</taxon>
        <taxon>Bacillariophyta</taxon>
        <taxon>Coscinodiscophyceae</taxon>
        <taxon>Chaetocerotophycidae</taxon>
        <taxon>Chaetocerotales</taxon>
        <taxon>Chaetocerotaceae</taxon>
        <taxon>Chaetoceros</taxon>
    </lineage>
</organism>
<protein>
    <recommendedName>
        <fullName evidence="5">Transmembrane protein</fullName>
    </recommendedName>
</protein>
<gene>
    <name evidence="3" type="ORF">CTEN210_02137</name>
</gene>
<evidence type="ECO:0000256" key="2">
    <source>
        <dbReference type="SAM" id="SignalP"/>
    </source>
</evidence>
<accession>A0AAD3H0K7</accession>
<keyword evidence="2" id="KW-0732">Signal</keyword>
<feature type="signal peptide" evidence="2">
    <location>
        <begin position="1"/>
        <end position="26"/>
    </location>
</feature>
<name>A0AAD3H0K7_9STRA</name>
<sequence>METKATPFLKMMLFVLLLSVNQTVSTDSTYSNDDTESPTAASLVPTIAPNTLAPTIIISNSEMPTFIVHLRKKMKSSKSPKSSKKPKSMKSSKAPKLSKSAKNEKLVLKGSSPAYDATSCSSIKMSSVVVTMIVWLCTASHFRKY</sequence>
<keyword evidence="4" id="KW-1185">Reference proteome</keyword>
<feature type="chain" id="PRO_5041980275" description="Transmembrane protein" evidence="2">
    <location>
        <begin position="27"/>
        <end position="145"/>
    </location>
</feature>
<feature type="compositionally biased region" description="Basic residues" evidence="1">
    <location>
        <begin position="72"/>
        <end position="90"/>
    </location>
</feature>
<feature type="compositionally biased region" description="Low complexity" evidence="1">
    <location>
        <begin position="91"/>
        <end position="100"/>
    </location>
</feature>
<feature type="region of interest" description="Disordered" evidence="1">
    <location>
        <begin position="72"/>
        <end position="105"/>
    </location>
</feature>
<evidence type="ECO:0000256" key="1">
    <source>
        <dbReference type="SAM" id="MobiDB-lite"/>
    </source>
</evidence>
<evidence type="ECO:0008006" key="5">
    <source>
        <dbReference type="Google" id="ProtNLM"/>
    </source>
</evidence>